<keyword evidence="7" id="KW-1185">Reference proteome</keyword>
<evidence type="ECO:0000256" key="4">
    <source>
        <dbReference type="ARBA" id="ARBA00023069"/>
    </source>
</evidence>
<evidence type="ECO:0000313" key="6">
    <source>
        <dbReference type="EMBL" id="CAG2069487.1"/>
    </source>
</evidence>
<evidence type="ECO:0000313" key="7">
    <source>
        <dbReference type="Proteomes" id="UP001153148"/>
    </source>
</evidence>
<feature type="non-terminal residue" evidence="6">
    <location>
        <position position="1"/>
    </location>
</feature>
<dbReference type="Proteomes" id="UP001153148">
    <property type="component" value="Unassembled WGS sequence"/>
</dbReference>
<evidence type="ECO:0008006" key="8">
    <source>
        <dbReference type="Google" id="ProtNLM"/>
    </source>
</evidence>
<gene>
    <name evidence="6" type="ORF">TPAB3V08_LOCUS16429</name>
</gene>
<name>A0ABN7PQR0_TIMPD</name>
<evidence type="ECO:0000256" key="5">
    <source>
        <dbReference type="ARBA" id="ARBA00023273"/>
    </source>
</evidence>
<dbReference type="PANTHER" id="PTHR15722:SF2">
    <property type="entry name" value="INTRAFLAGELLAR TRANSPORT PROTEIN 172 HOMOLOG"/>
    <property type="match status" value="1"/>
</dbReference>
<dbReference type="EMBL" id="CAJPIN010144641">
    <property type="protein sequence ID" value="CAG2069487.1"/>
    <property type="molecule type" value="Genomic_DNA"/>
</dbReference>
<protein>
    <recommendedName>
        <fullName evidence="8">Coatomer subunit beta</fullName>
    </recommendedName>
</protein>
<reference evidence="6" key="1">
    <citation type="submission" date="2021-03" db="EMBL/GenBank/DDBJ databases">
        <authorList>
            <person name="Tran Van P."/>
        </authorList>
    </citation>
    <scope>NUCLEOTIDE SEQUENCE</scope>
</reference>
<evidence type="ECO:0000256" key="1">
    <source>
        <dbReference type="ARBA" id="ARBA00004138"/>
    </source>
</evidence>
<keyword evidence="5" id="KW-0966">Cell projection</keyword>
<comment type="caution">
    <text evidence="6">The sequence shown here is derived from an EMBL/GenBank/DDBJ whole genome shotgun (WGS) entry which is preliminary data.</text>
</comment>
<organism evidence="6 7">
    <name type="scientific">Timema podura</name>
    <name type="common">Walking stick</name>
    <dbReference type="NCBI Taxonomy" id="61482"/>
    <lineage>
        <taxon>Eukaryota</taxon>
        <taxon>Metazoa</taxon>
        <taxon>Ecdysozoa</taxon>
        <taxon>Arthropoda</taxon>
        <taxon>Hexapoda</taxon>
        <taxon>Insecta</taxon>
        <taxon>Pterygota</taxon>
        <taxon>Neoptera</taxon>
        <taxon>Polyneoptera</taxon>
        <taxon>Phasmatodea</taxon>
        <taxon>Timematodea</taxon>
        <taxon>Timematoidea</taxon>
        <taxon>Timematidae</taxon>
        <taxon>Timema</taxon>
    </lineage>
</organism>
<dbReference type="PANTHER" id="PTHR15722">
    <property type="entry name" value="IFT140/172-RELATED"/>
    <property type="match status" value="1"/>
</dbReference>
<comment type="subcellular location">
    <subcellularLocation>
        <location evidence="1">Cell projection</location>
        <location evidence="1">Cilium</location>
    </subcellularLocation>
</comment>
<evidence type="ECO:0000256" key="2">
    <source>
        <dbReference type="ARBA" id="ARBA00022574"/>
    </source>
</evidence>
<keyword evidence="3" id="KW-0677">Repeat</keyword>
<feature type="non-terminal residue" evidence="6">
    <location>
        <position position="162"/>
    </location>
</feature>
<keyword evidence="4" id="KW-0969">Cilium</keyword>
<sequence length="162" mass="17697">KLENDKPTKLSISISGLSDELGSKLGIRVLAEPYYKPLVWVPGSDVVVAQSRNNLCVWYNIDSPDQVTLFPIKGDAVDVVRADGKTEVVVEEGQHQLGYELDEGLLEFGTAIHDNDLGQAILFLEKLGDKPEAEGMWSNLANIAIATNKLRVAERCYAALGD</sequence>
<keyword evidence="2" id="KW-0853">WD repeat</keyword>
<proteinExistence type="predicted"/>
<evidence type="ECO:0000256" key="3">
    <source>
        <dbReference type="ARBA" id="ARBA00022737"/>
    </source>
</evidence>
<accession>A0ABN7PQR0</accession>